<dbReference type="PRINTS" id="PR00469">
    <property type="entry name" value="PNDRDTASEII"/>
</dbReference>
<dbReference type="InterPro" id="IPR036188">
    <property type="entry name" value="FAD/NAD-bd_sf"/>
</dbReference>
<accession>A0A1J5T716</accession>
<evidence type="ECO:0000313" key="7">
    <source>
        <dbReference type="EMBL" id="OIR16657.1"/>
    </source>
</evidence>
<name>A0A1J5T716_9ARCH</name>
<keyword evidence="4" id="KW-1015">Disulfide bond</keyword>
<evidence type="ECO:0000256" key="5">
    <source>
        <dbReference type="ARBA" id="ARBA00023284"/>
    </source>
</evidence>
<dbReference type="AlphaFoldDB" id="A0A1J5T716"/>
<dbReference type="EMBL" id="MIYU01000012">
    <property type="protein sequence ID" value="OIR16657.1"/>
    <property type="molecule type" value="Genomic_DNA"/>
</dbReference>
<dbReference type="Pfam" id="PF07992">
    <property type="entry name" value="Pyr_redox_2"/>
    <property type="match status" value="1"/>
</dbReference>
<evidence type="ECO:0000256" key="2">
    <source>
        <dbReference type="ARBA" id="ARBA00022827"/>
    </source>
</evidence>
<evidence type="ECO:0000313" key="8">
    <source>
        <dbReference type="Proteomes" id="UP000183815"/>
    </source>
</evidence>
<proteinExistence type="predicted"/>
<evidence type="ECO:0000259" key="6">
    <source>
        <dbReference type="Pfam" id="PF07992"/>
    </source>
</evidence>
<dbReference type="SUPFAM" id="SSF51905">
    <property type="entry name" value="FAD/NAD(P)-binding domain"/>
    <property type="match status" value="1"/>
</dbReference>
<dbReference type="NCBIfam" id="TIGR01292">
    <property type="entry name" value="TRX_reduct"/>
    <property type="match status" value="1"/>
</dbReference>
<evidence type="ECO:0000256" key="1">
    <source>
        <dbReference type="ARBA" id="ARBA00022630"/>
    </source>
</evidence>
<dbReference type="GO" id="GO:0005737">
    <property type="term" value="C:cytoplasm"/>
    <property type="evidence" value="ECO:0007669"/>
    <property type="project" value="InterPro"/>
</dbReference>
<dbReference type="GO" id="GO:0004791">
    <property type="term" value="F:thioredoxin-disulfide reductase (NADPH) activity"/>
    <property type="evidence" value="ECO:0007669"/>
    <property type="project" value="InterPro"/>
</dbReference>
<comment type="caution">
    <text evidence="7">The sequence shown here is derived from an EMBL/GenBank/DDBJ whole genome shotgun (WGS) entry which is preliminary data.</text>
</comment>
<dbReference type="InterPro" id="IPR050097">
    <property type="entry name" value="Ferredoxin-NADP_redctase_2"/>
</dbReference>
<evidence type="ECO:0000256" key="4">
    <source>
        <dbReference type="ARBA" id="ARBA00023157"/>
    </source>
</evidence>
<dbReference type="PANTHER" id="PTHR48105">
    <property type="entry name" value="THIOREDOXIN REDUCTASE 1-RELATED-RELATED"/>
    <property type="match status" value="1"/>
</dbReference>
<dbReference type="PROSITE" id="PS00573">
    <property type="entry name" value="PYRIDINE_REDOX_2"/>
    <property type="match status" value="1"/>
</dbReference>
<protein>
    <submittedName>
        <fullName evidence="7">Thioredoxin-disulfide reductase</fullName>
    </submittedName>
</protein>
<dbReference type="Gene3D" id="3.50.50.60">
    <property type="entry name" value="FAD/NAD(P)-binding domain"/>
    <property type="match status" value="2"/>
</dbReference>
<dbReference type="Proteomes" id="UP000183815">
    <property type="component" value="Unassembled WGS sequence"/>
</dbReference>
<dbReference type="GO" id="GO:0019430">
    <property type="term" value="P:removal of superoxide radicals"/>
    <property type="evidence" value="ECO:0007669"/>
    <property type="project" value="InterPro"/>
</dbReference>
<keyword evidence="5" id="KW-0676">Redox-active center</keyword>
<keyword evidence="2" id="KW-0274">FAD</keyword>
<keyword evidence="1" id="KW-0285">Flavoprotein</keyword>
<organism evidence="7 8">
    <name type="scientific">Marine Group III euryarchaeote CG-Bathy1</name>
    <dbReference type="NCBI Taxonomy" id="1889001"/>
    <lineage>
        <taxon>Archaea</taxon>
        <taxon>Methanobacteriati</taxon>
        <taxon>Thermoplasmatota</taxon>
        <taxon>Thermoplasmata</taxon>
        <taxon>Candidatus Thermoprofundales</taxon>
    </lineage>
</organism>
<dbReference type="InterPro" id="IPR023753">
    <property type="entry name" value="FAD/NAD-binding_dom"/>
</dbReference>
<dbReference type="PRINTS" id="PR00368">
    <property type="entry name" value="FADPNR"/>
</dbReference>
<sequence>MSQVHKVIIIGSGPAGYTAALYTSRALLKPLLFAGYASGGQLMLTSDVENYPGYPEGIMGPEIMSDFRKQAEKFGTEIVDKDVSSVDLSSRPFKVTVEGEDFFSESIIISTGAEARWLGSENEDQYKGRGISTCATCDGAFFKDKEVIVIGGGDSAMEEATFLTRFASKVTIIHRRERLRASQIMSLRARENPKIDWKLNTSIKSWTGSDNILTGAVLTNTKDNTDSNLSFDGAFIAIGHQPITGFLENQLDVDNHGYILNKINTMTSVNGVFACGDVVDTRYRQAITAAGMGCMAAIDCERWLEEN</sequence>
<evidence type="ECO:0000256" key="3">
    <source>
        <dbReference type="ARBA" id="ARBA00023002"/>
    </source>
</evidence>
<feature type="domain" description="FAD/NAD(P)-binding" evidence="6">
    <location>
        <begin position="6"/>
        <end position="293"/>
    </location>
</feature>
<dbReference type="InterPro" id="IPR008255">
    <property type="entry name" value="Pyr_nucl-diS_OxRdtase_2_AS"/>
</dbReference>
<gene>
    <name evidence="7" type="ORF">BEU04_01610</name>
</gene>
<dbReference type="InterPro" id="IPR005982">
    <property type="entry name" value="Thioredox_Rdtase"/>
</dbReference>
<reference evidence="7 8" key="1">
    <citation type="submission" date="2016-08" db="EMBL/GenBank/DDBJ databases">
        <title>New Insights into Marine Group III Euryarchaeota, from dark to light.</title>
        <authorList>
            <person name="Haro-Moreno J.M."/>
            <person name="Rodriguez-Valera F."/>
            <person name="Lopez-Garcia P."/>
            <person name="Moreira D."/>
            <person name="Martin-Cuadrado A.B."/>
        </authorList>
    </citation>
    <scope>NUCLEOTIDE SEQUENCE [LARGE SCALE GENOMIC DNA]</scope>
    <source>
        <strain evidence="7">CG-Bathy1</strain>
    </source>
</reference>
<keyword evidence="3" id="KW-0560">Oxidoreductase</keyword>